<keyword evidence="4" id="KW-1185">Reference proteome</keyword>
<dbReference type="PANTHER" id="PTHR21600:SF87">
    <property type="entry name" value="RNA PSEUDOURIDYLATE SYNTHASE DOMAIN-CONTAINING PROTEIN 1"/>
    <property type="match status" value="1"/>
</dbReference>
<reference evidence="4" key="1">
    <citation type="journal article" date="2019" name="Int. J. Syst. Evol. Microbiol.">
        <title>The Global Catalogue of Microorganisms (GCM) 10K type strain sequencing project: providing services to taxonomists for standard genome sequencing and annotation.</title>
        <authorList>
            <consortium name="The Broad Institute Genomics Platform"/>
            <consortium name="The Broad Institute Genome Sequencing Center for Infectious Disease"/>
            <person name="Wu L."/>
            <person name="Ma J."/>
        </authorList>
    </citation>
    <scope>NUCLEOTIDE SEQUENCE [LARGE SCALE GENOMIC DNA]</scope>
    <source>
        <strain evidence="4">CCUG 60022</strain>
    </source>
</reference>
<dbReference type="PANTHER" id="PTHR21600">
    <property type="entry name" value="MITOCHONDRIAL RNA PSEUDOURIDINE SYNTHASE"/>
    <property type="match status" value="1"/>
</dbReference>
<dbReference type="InterPro" id="IPR006224">
    <property type="entry name" value="PsdUridine_synth_RluA-like_CS"/>
</dbReference>
<evidence type="ECO:0000256" key="1">
    <source>
        <dbReference type="ARBA" id="ARBA00010876"/>
    </source>
</evidence>
<evidence type="ECO:0000259" key="2">
    <source>
        <dbReference type="Pfam" id="PF00849"/>
    </source>
</evidence>
<evidence type="ECO:0000313" key="3">
    <source>
        <dbReference type="EMBL" id="MFD0762227.1"/>
    </source>
</evidence>
<dbReference type="InterPro" id="IPR006145">
    <property type="entry name" value="PsdUridine_synth_RsuA/RluA"/>
</dbReference>
<accession>A0ABW2Z5Y9</accession>
<evidence type="ECO:0000313" key="4">
    <source>
        <dbReference type="Proteomes" id="UP001597032"/>
    </source>
</evidence>
<proteinExistence type="inferred from homology"/>
<gene>
    <name evidence="3" type="ORF">ACFQZW_09045</name>
</gene>
<name>A0ABW2Z5Y9_9FLAO</name>
<dbReference type="PROSITE" id="PS01129">
    <property type="entry name" value="PSI_RLU"/>
    <property type="match status" value="1"/>
</dbReference>
<dbReference type="InterPro" id="IPR020103">
    <property type="entry name" value="PsdUridine_synth_cat_dom_sf"/>
</dbReference>
<comment type="similarity">
    <text evidence="1">Belongs to the pseudouridine synthase RluA family.</text>
</comment>
<comment type="caution">
    <text evidence="3">The sequence shown here is derived from an EMBL/GenBank/DDBJ whole genome shotgun (WGS) entry which is preliminary data.</text>
</comment>
<dbReference type="Gene3D" id="3.30.2350.10">
    <property type="entry name" value="Pseudouridine synthase"/>
    <property type="match status" value="1"/>
</dbReference>
<dbReference type="RefSeq" id="WP_386782519.1">
    <property type="nucleotide sequence ID" value="NZ_JBHTIC010000008.1"/>
</dbReference>
<dbReference type="InterPro" id="IPR050188">
    <property type="entry name" value="RluA_PseudoU_synthase"/>
</dbReference>
<protein>
    <submittedName>
        <fullName evidence="3">Pseudouridine synthase</fullName>
    </submittedName>
</protein>
<dbReference type="SUPFAM" id="SSF55120">
    <property type="entry name" value="Pseudouridine synthase"/>
    <property type="match status" value="1"/>
</dbReference>
<dbReference type="Pfam" id="PF00849">
    <property type="entry name" value="PseudoU_synth_2"/>
    <property type="match status" value="1"/>
</dbReference>
<dbReference type="EMBL" id="JBHTIC010000008">
    <property type="protein sequence ID" value="MFD0762227.1"/>
    <property type="molecule type" value="Genomic_DNA"/>
</dbReference>
<organism evidence="3 4">
    <name type="scientific">Lutibacter aestuarii</name>
    <dbReference type="NCBI Taxonomy" id="861111"/>
    <lineage>
        <taxon>Bacteria</taxon>
        <taxon>Pseudomonadati</taxon>
        <taxon>Bacteroidota</taxon>
        <taxon>Flavobacteriia</taxon>
        <taxon>Flavobacteriales</taxon>
        <taxon>Flavobacteriaceae</taxon>
        <taxon>Lutibacter</taxon>
    </lineage>
</organism>
<feature type="domain" description="Pseudouridine synthase RsuA/RluA-like" evidence="2">
    <location>
        <begin position="12"/>
        <end position="161"/>
    </location>
</feature>
<dbReference type="Proteomes" id="UP001597032">
    <property type="component" value="Unassembled WGS sequence"/>
</dbReference>
<sequence length="232" mass="27609">MKIEILFEDNYIIVVNKPNKILIHNSYYARNIKEATLLDLLKEEFQENYYPIHRLDRKTSGVLVLAKQKKYVAVFQKLFNSNSIQKKYLGIVRGFIETPCTIKSPVKHPDTKLYKDAETLCEPILNKQLDIAVHPYQTSRYSLVRLKPATGRMHQLRIHMNKISHPIVGDYKYGDRFHNRMFENELNCDNLFLHAHSIHFEHPLTKEKLDLYADLPLNWLKIFEKFSWQFEF</sequence>